<dbReference type="OrthoDB" id="1550938at2"/>
<dbReference type="Pfam" id="PF17194">
    <property type="entry name" value="AbiEi_3_N"/>
    <property type="match status" value="1"/>
</dbReference>
<dbReference type="RefSeq" id="WP_008620722.1">
    <property type="nucleotide sequence ID" value="NZ_AONQ01000070.1"/>
</dbReference>
<dbReference type="Proteomes" id="UP000011744">
    <property type="component" value="Unassembled WGS sequence"/>
</dbReference>
<proteinExistence type="predicted"/>
<evidence type="ECO:0000259" key="1">
    <source>
        <dbReference type="Pfam" id="PF17194"/>
    </source>
</evidence>
<dbReference type="Pfam" id="PF11459">
    <property type="entry name" value="AbiEi_3"/>
    <property type="match status" value="1"/>
</dbReference>
<accession>M2Z201</accession>
<dbReference type="EMBL" id="AONQ01000070">
    <property type="protein sequence ID" value="EME68335.1"/>
    <property type="molecule type" value="Genomic_DNA"/>
</dbReference>
<sequence>MTLDNASHLKFVLTQAEPGRPLTARWLAEHGVSAQLARHYVVHGWLERLGHGFFMRKGDTPVLEKSLSVAMAHGHVGGKTALAWAGFRHNLHIEDRTVLYSHGKVKVAPWLVERFPLASRNRKLFGGGDALAVETNADGAPVSEPERAVLELLSDVPSRQGMEEAENLVEMLYGLRPDLMQSLLEDCTSVKTVRLFLMLARKATLPVLEELNLERVHTGSSSGYVVTTPGGTLKL</sequence>
<comment type="caution">
    <text evidence="2">The sequence shown here is derived from an EMBL/GenBank/DDBJ whole genome shotgun (WGS) entry which is preliminary data.</text>
</comment>
<dbReference type="eggNOG" id="COG5340">
    <property type="taxonomic scope" value="Bacteria"/>
</dbReference>
<gene>
    <name evidence="2" type="ORF">H261_19034</name>
</gene>
<organism evidence="2 3">
    <name type="scientific">Paramagnetospirillum caucaseum</name>
    <dbReference type="NCBI Taxonomy" id="1244869"/>
    <lineage>
        <taxon>Bacteria</taxon>
        <taxon>Pseudomonadati</taxon>
        <taxon>Pseudomonadota</taxon>
        <taxon>Alphaproteobacteria</taxon>
        <taxon>Rhodospirillales</taxon>
        <taxon>Magnetospirillaceae</taxon>
        <taxon>Paramagnetospirillum</taxon>
    </lineage>
</organism>
<dbReference type="STRING" id="1244869.H261_19034"/>
<evidence type="ECO:0000313" key="3">
    <source>
        <dbReference type="Proteomes" id="UP000011744"/>
    </source>
</evidence>
<evidence type="ECO:0000313" key="2">
    <source>
        <dbReference type="EMBL" id="EME68335.1"/>
    </source>
</evidence>
<dbReference type="InterPro" id="IPR021561">
    <property type="entry name" value="AbiEi_3"/>
</dbReference>
<feature type="domain" description="Transcriptional regulator AbiEi antitoxin N-terminal" evidence="1">
    <location>
        <begin position="6"/>
        <end position="92"/>
    </location>
</feature>
<dbReference type="AlphaFoldDB" id="M2Z201"/>
<protein>
    <recommendedName>
        <fullName evidence="1">Transcriptional regulator AbiEi antitoxin N-terminal domain-containing protein</fullName>
    </recommendedName>
</protein>
<dbReference type="InterPro" id="IPR033455">
    <property type="entry name" value="AbiEi_3_N"/>
</dbReference>
<reference evidence="2 3" key="1">
    <citation type="journal article" date="2014" name="Genome Announc.">
        <title>Draft Genome Sequence of Magnetospirillum sp. Strain SO-1, a Freshwater Magnetotactic Bacterium Isolated from the Ol'khovka River, Russia.</title>
        <authorList>
            <person name="Grouzdev D.S."/>
            <person name="Dziuba M.V."/>
            <person name="Sukhacheva M.S."/>
            <person name="Mardanov A.V."/>
            <person name="Beletskiy A.V."/>
            <person name="Kuznetsov B.B."/>
            <person name="Skryabin K.G."/>
        </authorList>
    </citation>
    <scope>NUCLEOTIDE SEQUENCE [LARGE SCALE GENOMIC DNA]</scope>
    <source>
        <strain evidence="2 3">SO-1</strain>
    </source>
</reference>
<name>M2Z201_9PROT</name>
<dbReference type="PATRIC" id="fig|1244869.3.peg.3798"/>
<keyword evidence="3" id="KW-1185">Reference proteome</keyword>